<dbReference type="AlphaFoldDB" id="A0A1R1B1J1"/>
<dbReference type="OrthoDB" id="663332at2"/>
<dbReference type="PANTHER" id="PTHR43308:SF5">
    <property type="entry name" value="S-LAYER PROTEIN _ PEPTIDOGLYCAN ENDO-BETA-N-ACETYLGLUCOSAMINIDASE"/>
    <property type="match status" value="1"/>
</dbReference>
<sequence>MKKMSIILAVTLIFSMVLAPLASALSVVRAGNDWVPSEADGWVWVGTAEELAYINRNQASYLDRNIRLTGNIDMTGYEWVPIGNEAAAFSGIFDGKGHQIRGLVIEGGTLQDVGFFGRVSGTIRNLGVTVQVNGGSYAGGLVSQLTGGSIINSYSQGTVTSGNTVYGGVSVAGGLAGAAYGNSNIIRSSSSASVKSGDSSNQYAGGLVGSQGAGSISDSYATGSVTNSGGDHFFFGGGLVGHLVYGAIANSYASTEVTQSGRFSHGAMGGFVGFIFASTNPSIHASYFDNVATTQTIGAGEGGGPGSIQLTGLTTNEMREASNYQGWDFTDIWAVDAGINGGYPYFRPDILTTDLPRADKDAPYSLVLDAFDGARGGLVWSASGLPDGLSMTAYGTIEGSATVSGTFPVTVSATDAGRNTVNAVLTLYVDEAAPDIDGLAVRPGSANGSTSVTAVPGDPGHTFAYLLGSDAGVRPLVGDALPGEAVLYSLGADIVDPIPGQYLQVFELDAQQRIQAWSSVEVEAVHIRDQVRVTGVTLDQTELTLTVGGASQKLTAVLMPVNATNQMVSWTSSDSAVAQVDQSGEVTPIAEGTTVVTVTTTDGGYTAVAAVTVQSAPASTGTVIGAVYGAGNTPLVGAAVSVGGTKDMTDAEGRFTLNNVVAGRHALTVTAATYNDYATTVNVLAGETVDVGRIDLRAVYIPKPEPPTYSWVPPVPAPIPAPDPRMIVTINGQQVRVTAKKEREHEGRTVLRLLPGSELVRSWAVVGGDDIIIDIDNEDPVVKVDLPAEALQDLLAAKPNAVIRIGVSKASYSVPLHVLSDLPNRAIVTIAIAKMTDSASRQLDEVLTRQGHDMLATPTSFELYSDGDVRIETEGTCLERTFLMNAAAEPDRSTVVWVDDAGKLRFVPSVFEGETATFYGAYNGVFTAVRSNRTFGDIQGHWAQSDIERMASKLIVNGSDDSTFDPNRTVTRAEFVAMLVRSLGLAEKPQLSAYSDVWPKEVWYAGAVGAASAAGLIEGYADGSFRPDAGVTREQVAVMLGRAVQYAGELPSQDVSALERFADHAQVSEWAKGPAAELLAAGMIEGVGNAAFAPQAFATRAQSTVLLNRMLLYLNFMN</sequence>
<dbReference type="InterPro" id="IPR051465">
    <property type="entry name" value="Cell_Envelope_Struct_Comp"/>
</dbReference>
<accession>A0A1R1B1J1</accession>
<dbReference type="InterPro" id="IPR003343">
    <property type="entry name" value="Big_2"/>
</dbReference>
<dbReference type="SMART" id="SM00635">
    <property type="entry name" value="BID_2"/>
    <property type="match status" value="1"/>
</dbReference>
<feature type="signal peptide" evidence="1">
    <location>
        <begin position="1"/>
        <end position="24"/>
    </location>
</feature>
<gene>
    <name evidence="3" type="ORF">BK123_12360</name>
</gene>
<evidence type="ECO:0000313" key="3">
    <source>
        <dbReference type="EMBL" id="OME92679.1"/>
    </source>
</evidence>
<protein>
    <recommendedName>
        <fullName evidence="2">SLH domain-containing protein</fullName>
    </recommendedName>
</protein>
<dbReference type="Gene3D" id="2.60.40.10">
    <property type="entry name" value="Immunoglobulins"/>
    <property type="match status" value="1"/>
</dbReference>
<dbReference type="Gene3D" id="2.60.40.1120">
    <property type="entry name" value="Carboxypeptidase-like, regulatory domain"/>
    <property type="match status" value="1"/>
</dbReference>
<feature type="chain" id="PRO_5012164126" description="SLH domain-containing protein" evidence="1">
    <location>
        <begin position="25"/>
        <end position="1118"/>
    </location>
</feature>
<dbReference type="EMBL" id="MRTF01000004">
    <property type="protein sequence ID" value="OME92679.1"/>
    <property type="molecule type" value="Genomic_DNA"/>
</dbReference>
<dbReference type="InterPro" id="IPR040751">
    <property type="entry name" value="SbsC_C"/>
</dbReference>
<evidence type="ECO:0000259" key="2">
    <source>
        <dbReference type="PROSITE" id="PS51272"/>
    </source>
</evidence>
<dbReference type="InterPro" id="IPR011493">
    <property type="entry name" value="GLUG"/>
</dbReference>
<keyword evidence="1" id="KW-0732">Signal</keyword>
<organism evidence="3 4">
    <name type="scientific">Paenibacillus lautus</name>
    <name type="common">Bacillus lautus</name>
    <dbReference type="NCBI Taxonomy" id="1401"/>
    <lineage>
        <taxon>Bacteria</taxon>
        <taxon>Bacillati</taxon>
        <taxon>Bacillota</taxon>
        <taxon>Bacilli</taxon>
        <taxon>Bacillales</taxon>
        <taxon>Paenibacillaceae</taxon>
        <taxon>Paenibacillus</taxon>
    </lineage>
</organism>
<evidence type="ECO:0000313" key="4">
    <source>
        <dbReference type="Proteomes" id="UP000187074"/>
    </source>
</evidence>
<dbReference type="InterPro" id="IPR001119">
    <property type="entry name" value="SLH_dom"/>
</dbReference>
<dbReference type="Pfam" id="PF18316">
    <property type="entry name" value="S-l_SbsC_C"/>
    <property type="match status" value="1"/>
</dbReference>
<proteinExistence type="predicted"/>
<evidence type="ECO:0000256" key="1">
    <source>
        <dbReference type="SAM" id="SignalP"/>
    </source>
</evidence>
<dbReference type="STRING" id="1401.BK123_12360"/>
<name>A0A1R1B1J1_PAELA</name>
<dbReference type="SUPFAM" id="SSF49373">
    <property type="entry name" value="Invasin/intimin cell-adhesion fragments"/>
    <property type="match status" value="1"/>
</dbReference>
<dbReference type="PANTHER" id="PTHR43308">
    <property type="entry name" value="OUTER MEMBRANE PROTEIN ALPHA-RELATED"/>
    <property type="match status" value="1"/>
</dbReference>
<feature type="domain" description="SLH" evidence="2">
    <location>
        <begin position="1058"/>
        <end position="1118"/>
    </location>
</feature>
<dbReference type="GO" id="GO:0030246">
    <property type="term" value="F:carbohydrate binding"/>
    <property type="evidence" value="ECO:0007669"/>
    <property type="project" value="InterPro"/>
</dbReference>
<dbReference type="InterPro" id="IPR008964">
    <property type="entry name" value="Invasin/intimin_cell_adhesion"/>
</dbReference>
<comment type="caution">
    <text evidence="3">The sequence shown here is derived from an EMBL/GenBank/DDBJ whole genome shotgun (WGS) entry which is preliminary data.</text>
</comment>
<dbReference type="Pfam" id="PF00395">
    <property type="entry name" value="SLH"/>
    <property type="match status" value="3"/>
</dbReference>
<dbReference type="Gene3D" id="2.160.20.110">
    <property type="match status" value="1"/>
</dbReference>
<dbReference type="Proteomes" id="UP000187074">
    <property type="component" value="Unassembled WGS sequence"/>
</dbReference>
<dbReference type="PROSITE" id="PS51272">
    <property type="entry name" value="SLH"/>
    <property type="match status" value="3"/>
</dbReference>
<dbReference type="Pfam" id="PF02368">
    <property type="entry name" value="Big_2"/>
    <property type="match status" value="1"/>
</dbReference>
<dbReference type="RefSeq" id="WP_076322710.1">
    <property type="nucleotide sequence ID" value="NZ_MRTF01000004.1"/>
</dbReference>
<feature type="domain" description="SLH" evidence="2">
    <location>
        <begin position="930"/>
        <end position="993"/>
    </location>
</feature>
<dbReference type="Pfam" id="PF07581">
    <property type="entry name" value="Glug"/>
    <property type="match status" value="2"/>
</dbReference>
<dbReference type="Gene3D" id="2.60.40.1080">
    <property type="match status" value="1"/>
</dbReference>
<dbReference type="SUPFAM" id="SSF49452">
    <property type="entry name" value="Starch-binding domain-like"/>
    <property type="match status" value="1"/>
</dbReference>
<dbReference type="InterPro" id="IPR013784">
    <property type="entry name" value="Carb-bd-like_fold"/>
</dbReference>
<dbReference type="Pfam" id="PF13620">
    <property type="entry name" value="CarboxypepD_reg"/>
    <property type="match status" value="1"/>
</dbReference>
<dbReference type="InterPro" id="IPR013783">
    <property type="entry name" value="Ig-like_fold"/>
</dbReference>
<feature type="domain" description="SLH" evidence="2">
    <location>
        <begin position="994"/>
        <end position="1054"/>
    </location>
</feature>
<reference evidence="3 4" key="1">
    <citation type="submission" date="2016-11" db="EMBL/GenBank/DDBJ databases">
        <title>Paenibacillus species isolates.</title>
        <authorList>
            <person name="Beno S.M."/>
        </authorList>
    </citation>
    <scope>NUCLEOTIDE SEQUENCE [LARGE SCALE GENOMIC DNA]</scope>
    <source>
        <strain evidence="3 4">FSL F4-0100</strain>
    </source>
</reference>